<gene>
    <name evidence="1" type="ORF">Tci_856942</name>
</gene>
<proteinExistence type="predicted"/>
<protein>
    <submittedName>
        <fullName evidence="1">Uncharacterized protein</fullName>
    </submittedName>
</protein>
<dbReference type="EMBL" id="BKCJ011097461">
    <property type="protein sequence ID" value="GFC84972.1"/>
    <property type="molecule type" value="Genomic_DNA"/>
</dbReference>
<name>A0A699RLS1_TANCI</name>
<comment type="caution">
    <text evidence="1">The sequence shown here is derived from an EMBL/GenBank/DDBJ whole genome shotgun (WGS) entry which is preliminary data.</text>
</comment>
<reference evidence="1" key="1">
    <citation type="journal article" date="2019" name="Sci. Rep.">
        <title>Draft genome of Tanacetum cinerariifolium, the natural source of mosquito coil.</title>
        <authorList>
            <person name="Yamashiro T."/>
            <person name="Shiraishi A."/>
            <person name="Satake H."/>
            <person name="Nakayama K."/>
        </authorList>
    </citation>
    <scope>NUCLEOTIDE SEQUENCE</scope>
</reference>
<evidence type="ECO:0000313" key="1">
    <source>
        <dbReference type="EMBL" id="GFC84972.1"/>
    </source>
</evidence>
<dbReference type="AlphaFoldDB" id="A0A699RLS1"/>
<feature type="non-terminal residue" evidence="1">
    <location>
        <position position="19"/>
    </location>
</feature>
<accession>A0A699RLS1</accession>
<sequence>MEPEDIQSSASIMFLIMVS</sequence>
<organism evidence="1">
    <name type="scientific">Tanacetum cinerariifolium</name>
    <name type="common">Dalmatian daisy</name>
    <name type="synonym">Chrysanthemum cinerariifolium</name>
    <dbReference type="NCBI Taxonomy" id="118510"/>
    <lineage>
        <taxon>Eukaryota</taxon>
        <taxon>Viridiplantae</taxon>
        <taxon>Streptophyta</taxon>
        <taxon>Embryophyta</taxon>
        <taxon>Tracheophyta</taxon>
        <taxon>Spermatophyta</taxon>
        <taxon>Magnoliopsida</taxon>
        <taxon>eudicotyledons</taxon>
        <taxon>Gunneridae</taxon>
        <taxon>Pentapetalae</taxon>
        <taxon>asterids</taxon>
        <taxon>campanulids</taxon>
        <taxon>Asterales</taxon>
        <taxon>Asteraceae</taxon>
        <taxon>Asteroideae</taxon>
        <taxon>Anthemideae</taxon>
        <taxon>Anthemidinae</taxon>
        <taxon>Tanacetum</taxon>
    </lineage>
</organism>